<dbReference type="STRING" id="708187.A0A1Q8RUD0"/>
<proteinExistence type="predicted"/>
<organism evidence="1 2">
    <name type="scientific">Colletotrichum chlorophyti</name>
    <dbReference type="NCBI Taxonomy" id="708187"/>
    <lineage>
        <taxon>Eukaryota</taxon>
        <taxon>Fungi</taxon>
        <taxon>Dikarya</taxon>
        <taxon>Ascomycota</taxon>
        <taxon>Pezizomycotina</taxon>
        <taxon>Sordariomycetes</taxon>
        <taxon>Hypocreomycetidae</taxon>
        <taxon>Glomerellales</taxon>
        <taxon>Glomerellaceae</taxon>
        <taxon>Colletotrichum</taxon>
    </lineage>
</organism>
<evidence type="ECO:0008006" key="3">
    <source>
        <dbReference type="Google" id="ProtNLM"/>
    </source>
</evidence>
<dbReference type="EMBL" id="MPGH01000088">
    <property type="protein sequence ID" value="OLN88003.1"/>
    <property type="molecule type" value="Genomic_DNA"/>
</dbReference>
<reference evidence="1 2" key="1">
    <citation type="submission" date="2016-11" db="EMBL/GenBank/DDBJ databases">
        <title>Draft Genome Assembly of Colletotrichum chlorophyti a pathogen of herbaceous plants.</title>
        <authorList>
            <person name="Gan P."/>
            <person name="Narusaka M."/>
            <person name="Tsushima A."/>
            <person name="Narusaka Y."/>
            <person name="Takano Y."/>
            <person name="Shirasu K."/>
        </authorList>
    </citation>
    <scope>NUCLEOTIDE SEQUENCE [LARGE SCALE GENOMIC DNA]</scope>
    <source>
        <strain evidence="1 2">NTL11</strain>
    </source>
</reference>
<accession>A0A1Q8RUD0</accession>
<dbReference type="SUPFAM" id="SSF52777">
    <property type="entry name" value="CoA-dependent acyltransferases"/>
    <property type="match status" value="1"/>
</dbReference>
<protein>
    <recommendedName>
        <fullName evidence="3">Condensation domain-containing protein</fullName>
    </recommendedName>
</protein>
<evidence type="ECO:0000313" key="1">
    <source>
        <dbReference type="EMBL" id="OLN88003.1"/>
    </source>
</evidence>
<sequence>MVFHPDAALRMPFKDINIEAVPLGLYDFHTYPLAVDFFPVGESLTVDVKFDSDRIDSEIFNIMMNHFDQVLQGISNASATADIASVTKISPRDISSITA</sequence>
<comment type="caution">
    <text evidence="1">The sequence shown here is derived from an EMBL/GenBank/DDBJ whole genome shotgun (WGS) entry which is preliminary data.</text>
</comment>
<dbReference type="AlphaFoldDB" id="A0A1Q8RUD0"/>
<evidence type="ECO:0000313" key="2">
    <source>
        <dbReference type="Proteomes" id="UP000186583"/>
    </source>
</evidence>
<name>A0A1Q8RUD0_9PEZI</name>
<dbReference type="Proteomes" id="UP000186583">
    <property type="component" value="Unassembled WGS sequence"/>
</dbReference>
<keyword evidence="2" id="KW-1185">Reference proteome</keyword>
<gene>
    <name evidence="1" type="ORF">CCHL11_00064</name>
</gene>